<evidence type="ECO:0000313" key="2">
    <source>
        <dbReference type="Proteomes" id="UP000230423"/>
    </source>
</evidence>
<reference evidence="1 2" key="1">
    <citation type="submission" date="2015-09" db="EMBL/GenBank/DDBJ databases">
        <title>Draft genome of the parasitic nematode Teladorsagia circumcincta isolate WARC Sus (inbred).</title>
        <authorList>
            <person name="Mitreva M."/>
        </authorList>
    </citation>
    <scope>NUCLEOTIDE SEQUENCE [LARGE SCALE GENOMIC DNA]</scope>
    <source>
        <strain evidence="1 2">S</strain>
    </source>
</reference>
<dbReference type="EMBL" id="KZ371958">
    <property type="protein sequence ID" value="PIO56925.1"/>
    <property type="molecule type" value="Genomic_DNA"/>
</dbReference>
<sequence>MKQRKNNIQFQVCSCHDVIWKDTTVQSNATTAIVGALIDLDVNSINPVPKVNCPIADNTPMNSAMRRSRILNTVYKY</sequence>
<proteinExistence type="predicted"/>
<accession>A0A2G9TG47</accession>
<evidence type="ECO:0000313" key="1">
    <source>
        <dbReference type="EMBL" id="PIO56925.1"/>
    </source>
</evidence>
<dbReference type="AlphaFoldDB" id="A0A2G9TG47"/>
<keyword evidence="2" id="KW-1185">Reference proteome</keyword>
<protein>
    <submittedName>
        <fullName evidence="1">Uncharacterized protein</fullName>
    </submittedName>
</protein>
<gene>
    <name evidence="1" type="ORF">TELCIR_21674</name>
</gene>
<dbReference type="Proteomes" id="UP000230423">
    <property type="component" value="Unassembled WGS sequence"/>
</dbReference>
<organism evidence="1 2">
    <name type="scientific">Teladorsagia circumcincta</name>
    <name type="common">Brown stomach worm</name>
    <name type="synonym">Ostertagia circumcincta</name>
    <dbReference type="NCBI Taxonomy" id="45464"/>
    <lineage>
        <taxon>Eukaryota</taxon>
        <taxon>Metazoa</taxon>
        <taxon>Ecdysozoa</taxon>
        <taxon>Nematoda</taxon>
        <taxon>Chromadorea</taxon>
        <taxon>Rhabditida</taxon>
        <taxon>Rhabditina</taxon>
        <taxon>Rhabditomorpha</taxon>
        <taxon>Strongyloidea</taxon>
        <taxon>Trichostrongylidae</taxon>
        <taxon>Teladorsagia</taxon>
    </lineage>
</organism>
<name>A0A2G9TG47_TELCI</name>